<dbReference type="PANTHER" id="PTHR43470">
    <property type="entry name" value="PHOSPHATE TRANSPORT SYSTEM PERMEASE PROTEIN PSTA-RELATED"/>
    <property type="match status" value="1"/>
</dbReference>
<evidence type="ECO:0000256" key="5">
    <source>
        <dbReference type="ARBA" id="ARBA00022692"/>
    </source>
</evidence>
<feature type="transmembrane region" description="Helical" evidence="8">
    <location>
        <begin position="21"/>
        <end position="42"/>
    </location>
</feature>
<feature type="transmembrane region" description="Helical" evidence="8">
    <location>
        <begin position="62"/>
        <end position="91"/>
    </location>
</feature>
<dbReference type="AlphaFoldDB" id="A0A1F2P5V1"/>
<dbReference type="InterPro" id="IPR000515">
    <property type="entry name" value="MetI-like"/>
</dbReference>
<keyword evidence="12" id="KW-1185">Reference proteome</keyword>
<dbReference type="InterPro" id="IPR005672">
    <property type="entry name" value="Phosphate_PstA"/>
</dbReference>
<keyword evidence="7 8" id="KW-0472">Membrane</keyword>
<comment type="subcellular location">
    <subcellularLocation>
        <location evidence="1 8">Cell membrane</location>
        <topology evidence="1 8">Multi-pass membrane protein</topology>
    </subcellularLocation>
</comment>
<sequence length="278" mass="29032">MNRIRSAEISDRVASFMLGGSAALVILILLYIIGYILIHGVGVVNLTFLLDSPRLGGAEGGIFPAIVGSLCLVAVSTLTAVPIGVGAAVYLTSYAPDNTITRIINFSVECLAGIPSVVIGLFGYAFLVVYLGFGFSILSGGLALMFMILPWTVRTSEEAIKAVSAELTEGSLALGATKLQTVRHIILPSALPGITTGVILGTGKAIGETAVIMYTAGSSLLLPGSIFDPVRALPYHLYILASEGISDEMAYGTAIVLLGMVLVINLIAVAIQRKFQSR</sequence>
<dbReference type="GO" id="GO:0035435">
    <property type="term" value="P:phosphate ion transmembrane transport"/>
    <property type="evidence" value="ECO:0007669"/>
    <property type="project" value="InterPro"/>
</dbReference>
<evidence type="ECO:0000256" key="1">
    <source>
        <dbReference type="ARBA" id="ARBA00004651"/>
    </source>
</evidence>
<feature type="transmembrane region" description="Helical" evidence="8">
    <location>
        <begin position="250"/>
        <end position="271"/>
    </location>
</feature>
<dbReference type="Proteomes" id="UP000185779">
    <property type="component" value="Unassembled WGS sequence"/>
</dbReference>
<dbReference type="GO" id="GO:0005886">
    <property type="term" value="C:plasma membrane"/>
    <property type="evidence" value="ECO:0007669"/>
    <property type="project" value="UniProtKB-SubCell"/>
</dbReference>
<accession>A0A1F2P5V1</accession>
<reference evidence="11 12" key="1">
    <citation type="submission" date="2016-05" db="EMBL/GenBank/DDBJ databases">
        <title>Microbial consortia oxidize butane by reversing methanogenesis.</title>
        <authorList>
            <person name="Laso-Perez R."/>
            <person name="Richter M."/>
            <person name="Wegener G."/>
            <person name="Musat F."/>
        </authorList>
    </citation>
    <scope>NUCLEOTIDE SEQUENCE [LARGE SCALE GENOMIC DNA]</scope>
    <source>
        <strain evidence="11">BOX1</strain>
    </source>
</reference>
<evidence type="ECO:0000256" key="8">
    <source>
        <dbReference type="RuleBase" id="RU363043"/>
    </source>
</evidence>
<dbReference type="EMBL" id="DRIE01000004">
    <property type="protein sequence ID" value="HEC56292.1"/>
    <property type="molecule type" value="Genomic_DNA"/>
</dbReference>
<evidence type="ECO:0000256" key="2">
    <source>
        <dbReference type="ARBA" id="ARBA00007069"/>
    </source>
</evidence>
<feature type="transmembrane region" description="Helical" evidence="8">
    <location>
        <begin position="103"/>
        <end position="127"/>
    </location>
</feature>
<keyword evidence="4 8" id="KW-1003">Cell membrane</keyword>
<dbReference type="EMBL" id="LYOR01000004">
    <property type="protein sequence ID" value="OFV66026.1"/>
    <property type="molecule type" value="Genomic_DNA"/>
</dbReference>
<evidence type="ECO:0000259" key="9">
    <source>
        <dbReference type="PROSITE" id="PS50928"/>
    </source>
</evidence>
<dbReference type="CDD" id="cd06261">
    <property type="entry name" value="TM_PBP2"/>
    <property type="match status" value="1"/>
</dbReference>
<dbReference type="Gene3D" id="1.10.3720.10">
    <property type="entry name" value="MetI-like"/>
    <property type="match status" value="1"/>
</dbReference>
<feature type="transmembrane region" description="Helical" evidence="8">
    <location>
        <begin position="211"/>
        <end position="230"/>
    </location>
</feature>
<evidence type="ECO:0000313" key="10">
    <source>
        <dbReference type="EMBL" id="HEC56292.1"/>
    </source>
</evidence>
<dbReference type="NCBIfam" id="TIGR00974">
    <property type="entry name" value="3a0107s02c"/>
    <property type="match status" value="1"/>
</dbReference>
<evidence type="ECO:0000313" key="12">
    <source>
        <dbReference type="Proteomes" id="UP000185779"/>
    </source>
</evidence>
<dbReference type="Pfam" id="PF00528">
    <property type="entry name" value="BPD_transp_1"/>
    <property type="match status" value="1"/>
</dbReference>
<name>A0A1F2P5V1_9EURY</name>
<feature type="transmembrane region" description="Helical" evidence="8">
    <location>
        <begin position="133"/>
        <end position="153"/>
    </location>
</feature>
<protein>
    <recommendedName>
        <fullName evidence="8">Phosphate transport system permease protein PstA</fullName>
    </recommendedName>
</protein>
<dbReference type="PATRIC" id="fig|1839936.3.peg.972"/>
<evidence type="ECO:0000256" key="4">
    <source>
        <dbReference type="ARBA" id="ARBA00022475"/>
    </source>
</evidence>
<organism evidence="11 12">
    <name type="scientific">Candidatus Syntropharchaeum butanivorans</name>
    <dbReference type="NCBI Taxonomy" id="1839936"/>
    <lineage>
        <taxon>Archaea</taxon>
        <taxon>Methanobacteriati</taxon>
        <taxon>Methanobacteriota</taxon>
        <taxon>Stenosarchaea group</taxon>
        <taxon>Methanomicrobia</taxon>
        <taxon>Methanosarcinales</taxon>
        <taxon>ANME-2 cluster</taxon>
        <taxon>Candidatus Syntropharchaeum</taxon>
    </lineage>
</organism>
<reference evidence="10" key="2">
    <citation type="journal article" date="2020" name="mSystems">
        <title>Genome- and Community-Level Interaction Insights into Carbon Utilization and Element Cycling Functions of Hydrothermarchaeota in Hydrothermal Sediment.</title>
        <authorList>
            <person name="Zhou Z."/>
            <person name="Liu Y."/>
            <person name="Xu W."/>
            <person name="Pan J."/>
            <person name="Luo Z.H."/>
            <person name="Li M."/>
        </authorList>
    </citation>
    <scope>NUCLEOTIDE SEQUENCE [LARGE SCALE GENOMIC DNA]</scope>
    <source>
        <strain evidence="10">HyVt-386</strain>
    </source>
</reference>
<dbReference type="SUPFAM" id="SSF161098">
    <property type="entry name" value="MetI-like"/>
    <property type="match status" value="1"/>
</dbReference>
<dbReference type="GO" id="GO:0005315">
    <property type="term" value="F:phosphate transmembrane transporter activity"/>
    <property type="evidence" value="ECO:0007669"/>
    <property type="project" value="InterPro"/>
</dbReference>
<dbReference type="PANTHER" id="PTHR43470:SF3">
    <property type="entry name" value="PHOSPHATE TRANSPORT SYSTEM PERMEASE PROTEIN PSTA-RELATED"/>
    <property type="match status" value="1"/>
</dbReference>
<comment type="similarity">
    <text evidence="2 8">Belongs to the binding-protein-dependent transport system permease family. CysTW subfamily.</text>
</comment>
<proteinExistence type="inferred from homology"/>
<evidence type="ECO:0000256" key="7">
    <source>
        <dbReference type="ARBA" id="ARBA00023136"/>
    </source>
</evidence>
<keyword evidence="6 8" id="KW-1133">Transmembrane helix</keyword>
<feature type="domain" description="ABC transmembrane type-1" evidence="9">
    <location>
        <begin position="66"/>
        <end position="268"/>
    </location>
</feature>
<keyword evidence="3" id="KW-0813">Transport</keyword>
<dbReference type="InterPro" id="IPR035906">
    <property type="entry name" value="MetI-like_sf"/>
</dbReference>
<evidence type="ECO:0000256" key="6">
    <source>
        <dbReference type="ARBA" id="ARBA00022989"/>
    </source>
</evidence>
<dbReference type="Proteomes" id="UP000885936">
    <property type="component" value="Unassembled WGS sequence"/>
</dbReference>
<keyword evidence="5 8" id="KW-0812">Transmembrane</keyword>
<gene>
    <name evidence="10" type="primary">pstA</name>
    <name evidence="10" type="ORF">ENI32_00145</name>
    <name evidence="11" type="ORF">SBU_000963</name>
</gene>
<comment type="caution">
    <text evidence="11">The sequence shown here is derived from an EMBL/GenBank/DDBJ whole genome shotgun (WGS) entry which is preliminary data.</text>
</comment>
<dbReference type="STRING" id="1839936.SBU_000963"/>
<evidence type="ECO:0000256" key="3">
    <source>
        <dbReference type="ARBA" id="ARBA00022448"/>
    </source>
</evidence>
<dbReference type="PROSITE" id="PS50928">
    <property type="entry name" value="ABC_TM1"/>
    <property type="match status" value="1"/>
</dbReference>
<evidence type="ECO:0000313" key="11">
    <source>
        <dbReference type="EMBL" id="OFV66026.1"/>
    </source>
</evidence>